<accession>A0A409WPK0</accession>
<comment type="caution">
    <text evidence="1">The sequence shown here is derived from an EMBL/GenBank/DDBJ whole genome shotgun (WGS) entry which is preliminary data.</text>
</comment>
<dbReference type="Proteomes" id="UP000284842">
    <property type="component" value="Unassembled WGS sequence"/>
</dbReference>
<organism evidence="1 2">
    <name type="scientific">Panaeolus cyanescens</name>
    <dbReference type="NCBI Taxonomy" id="181874"/>
    <lineage>
        <taxon>Eukaryota</taxon>
        <taxon>Fungi</taxon>
        <taxon>Dikarya</taxon>
        <taxon>Basidiomycota</taxon>
        <taxon>Agaricomycotina</taxon>
        <taxon>Agaricomycetes</taxon>
        <taxon>Agaricomycetidae</taxon>
        <taxon>Agaricales</taxon>
        <taxon>Agaricineae</taxon>
        <taxon>Galeropsidaceae</taxon>
        <taxon>Panaeolus</taxon>
    </lineage>
</organism>
<evidence type="ECO:0000313" key="1">
    <source>
        <dbReference type="EMBL" id="PPQ80423.1"/>
    </source>
</evidence>
<protein>
    <submittedName>
        <fullName evidence="1">Uncharacterized protein</fullName>
    </submittedName>
</protein>
<proteinExistence type="predicted"/>
<keyword evidence="2" id="KW-1185">Reference proteome</keyword>
<reference evidence="1 2" key="1">
    <citation type="journal article" date="2018" name="Evol. Lett.">
        <title>Horizontal gene cluster transfer increased hallucinogenic mushroom diversity.</title>
        <authorList>
            <person name="Reynolds H.T."/>
            <person name="Vijayakumar V."/>
            <person name="Gluck-Thaler E."/>
            <person name="Korotkin H.B."/>
            <person name="Matheny P.B."/>
            <person name="Slot J.C."/>
        </authorList>
    </citation>
    <scope>NUCLEOTIDE SEQUENCE [LARGE SCALE GENOMIC DNA]</scope>
    <source>
        <strain evidence="1 2">2629</strain>
    </source>
</reference>
<dbReference type="EMBL" id="NHTK01005363">
    <property type="protein sequence ID" value="PPQ80423.1"/>
    <property type="molecule type" value="Genomic_DNA"/>
</dbReference>
<name>A0A409WPK0_9AGAR</name>
<dbReference type="InParanoid" id="A0A409WPK0"/>
<dbReference type="OrthoDB" id="3227768at2759"/>
<evidence type="ECO:0000313" key="2">
    <source>
        <dbReference type="Proteomes" id="UP000284842"/>
    </source>
</evidence>
<sequence>MSNKTRVAYMKQSFNGIPVSNAVANIVFDGADRAFLYASSFVNATKIADPNPTFSWRCVLPDLEKNLESTLLDEKEATLEYLARDDGSVALAHVIQLRNETLGTWYEVFIDGHSGEVLSINNFVAHAAPRRLRNVDWVKALTASPSGTTGPSQPVVKKVVPSSETTSIPTNMRLFVLRT</sequence>
<gene>
    <name evidence="1" type="ORF">CVT24_000803</name>
</gene>
<dbReference type="AlphaFoldDB" id="A0A409WPK0"/>